<dbReference type="KEGG" id="gjf:M493_15125"/>
<keyword evidence="2" id="KW-1185">Reference proteome</keyword>
<proteinExistence type="predicted"/>
<protein>
    <submittedName>
        <fullName evidence="1">Uncharacterized protein</fullName>
    </submittedName>
</protein>
<reference evidence="1 2" key="1">
    <citation type="journal article" date="2014" name="Genome Announc.">
        <title>Complete Genome Sequence of the Thermophilic Polychlorinated Biphenyl Degrader Geobacillus sp. Strain JF8 (NBRC 109937).</title>
        <authorList>
            <person name="Shintani M."/>
            <person name="Ohtsubo Y."/>
            <person name="Fukuda K."/>
            <person name="Hosoyama A."/>
            <person name="Ohji S."/>
            <person name="Yamazoe A."/>
            <person name="Fujita N."/>
            <person name="Nagata Y."/>
            <person name="Tsuda M."/>
            <person name="Hatta T."/>
            <person name="Kimbara K."/>
        </authorList>
    </citation>
    <scope>NUCLEOTIDE SEQUENCE [LARGE SCALE GENOMIC DNA]</scope>
    <source>
        <strain evidence="1 2">JF8</strain>
    </source>
</reference>
<sequence>MHPPLRVFVCFRKTSCQGGGRRIPIMNRTKNGDDSDVAKKNKKGIAFLFLR</sequence>
<name>S5Z8V1_GEOG3</name>
<evidence type="ECO:0000313" key="1">
    <source>
        <dbReference type="EMBL" id="AGT33242.1"/>
    </source>
</evidence>
<dbReference type="HOGENOM" id="CLU_3099243_0_0_9"/>
<dbReference type="AlphaFoldDB" id="S5Z8V1"/>
<evidence type="ECO:0000313" key="2">
    <source>
        <dbReference type="Proteomes" id="UP000015500"/>
    </source>
</evidence>
<dbReference type="Proteomes" id="UP000015500">
    <property type="component" value="Chromosome"/>
</dbReference>
<organism evidence="1 2">
    <name type="scientific">Geobacillus genomosp. 3</name>
    <dbReference type="NCBI Taxonomy" id="1921421"/>
    <lineage>
        <taxon>Bacteria</taxon>
        <taxon>Bacillati</taxon>
        <taxon>Bacillota</taxon>
        <taxon>Bacilli</taxon>
        <taxon>Bacillales</taxon>
        <taxon>Anoxybacillaceae</taxon>
        <taxon>Geobacillus</taxon>
    </lineage>
</organism>
<accession>S5Z8V1</accession>
<dbReference type="EMBL" id="CP006254">
    <property type="protein sequence ID" value="AGT33242.1"/>
    <property type="molecule type" value="Genomic_DNA"/>
</dbReference>
<gene>
    <name evidence="1" type="ORF">M493_15125</name>
</gene>